<evidence type="ECO:0000256" key="6">
    <source>
        <dbReference type="ARBA" id="ARBA00022968"/>
    </source>
</evidence>
<keyword evidence="10" id="KW-0325">Glycoprotein</keyword>
<name>A0AAV1DTN5_OLDCO</name>
<dbReference type="AlphaFoldDB" id="A0AAV1DTN5"/>
<keyword evidence="9 11" id="KW-0472">Membrane</keyword>
<keyword evidence="5 11" id="KW-0812">Transmembrane</keyword>
<evidence type="ECO:0000256" key="2">
    <source>
        <dbReference type="ARBA" id="ARBA00005664"/>
    </source>
</evidence>
<sequence>MYKIKPHNRPSPSSFYRDKSWFIAGLVVVLVIFCVIWSFGESFSGFSNFIPTDCSADRSHFVDRENEPRDTTFYDDPEITYTLEKPIKDWDAKRKEWLRLHPTFIPGAQNRILLLTGSQPWPCKNPSGDHLLLRCFKNKVDYARIHGYEIFYANAFLNPKMKSYWAKIPLVRAAMLAHPESEWIMWVDSDAIFTDMDFKVPLKRYKHHNFVVHGWPDLIYEKKSWVAVNAGIFLIRNCQWSMEFLDVWGSMGPASPDYKQWGQTLRSTFKDKMFPESDDQSALVYLLLKEKKKWGHMMYVENEYSLHGYWVGVMGKLDDITGRYEKIEKKTVKLRRRHAEVVSESYGKLWEKHLEDAGDRKGGWRRPFITHFTGCQPCSGKYNPAYKGDDCWVGMERALNFADNQVLRSFGFRHPDLRNGSVSPLAFDFPGADQPDENEAEGLV</sequence>
<feature type="transmembrane region" description="Helical" evidence="11">
    <location>
        <begin position="21"/>
        <end position="40"/>
    </location>
</feature>
<keyword evidence="8" id="KW-0333">Golgi apparatus</keyword>
<evidence type="ECO:0000313" key="13">
    <source>
        <dbReference type="Proteomes" id="UP001161247"/>
    </source>
</evidence>
<dbReference type="FunFam" id="3.90.550.10:FF:000127">
    <property type="entry name" value="Probable glycosyltransferase 7"/>
    <property type="match status" value="1"/>
</dbReference>
<protein>
    <submittedName>
        <fullName evidence="12">OLC1v1011429C1</fullName>
    </submittedName>
</protein>
<evidence type="ECO:0000256" key="1">
    <source>
        <dbReference type="ARBA" id="ARBA00004323"/>
    </source>
</evidence>
<keyword evidence="4" id="KW-0808">Transferase</keyword>
<evidence type="ECO:0000256" key="7">
    <source>
        <dbReference type="ARBA" id="ARBA00022989"/>
    </source>
</evidence>
<comment type="similarity">
    <text evidence="2">Belongs to the glycosyltransferase 34 family.</text>
</comment>
<gene>
    <name evidence="12" type="ORF">OLC1_LOCUS18708</name>
</gene>
<evidence type="ECO:0000256" key="9">
    <source>
        <dbReference type="ARBA" id="ARBA00023136"/>
    </source>
</evidence>
<dbReference type="GO" id="GO:0005802">
    <property type="term" value="C:trans-Golgi network"/>
    <property type="evidence" value="ECO:0007669"/>
    <property type="project" value="TreeGrafter"/>
</dbReference>
<dbReference type="GO" id="GO:0008378">
    <property type="term" value="F:galactosyltransferase activity"/>
    <property type="evidence" value="ECO:0007669"/>
    <property type="project" value="TreeGrafter"/>
</dbReference>
<dbReference type="Pfam" id="PF05637">
    <property type="entry name" value="Glyco_transf_34"/>
    <property type="match status" value="1"/>
</dbReference>
<proteinExistence type="inferred from homology"/>
<dbReference type="Gene3D" id="3.90.550.10">
    <property type="entry name" value="Spore Coat Polysaccharide Biosynthesis Protein SpsA, Chain A"/>
    <property type="match status" value="1"/>
</dbReference>
<keyword evidence="6" id="KW-0735">Signal-anchor</keyword>
<keyword evidence="7 11" id="KW-1133">Transmembrane helix</keyword>
<keyword evidence="13" id="KW-1185">Reference proteome</keyword>
<evidence type="ECO:0000256" key="4">
    <source>
        <dbReference type="ARBA" id="ARBA00022679"/>
    </source>
</evidence>
<evidence type="ECO:0000256" key="11">
    <source>
        <dbReference type="SAM" id="Phobius"/>
    </source>
</evidence>
<dbReference type="GO" id="GO:0005768">
    <property type="term" value="C:endosome"/>
    <property type="evidence" value="ECO:0007669"/>
    <property type="project" value="TreeGrafter"/>
</dbReference>
<dbReference type="EMBL" id="OX459123">
    <property type="protein sequence ID" value="CAI9111251.1"/>
    <property type="molecule type" value="Genomic_DNA"/>
</dbReference>
<evidence type="ECO:0000256" key="3">
    <source>
        <dbReference type="ARBA" id="ARBA00022676"/>
    </source>
</evidence>
<comment type="subcellular location">
    <subcellularLocation>
        <location evidence="1">Golgi apparatus membrane</location>
        <topology evidence="1">Single-pass type II membrane protein</topology>
    </subcellularLocation>
</comment>
<reference evidence="12" key="1">
    <citation type="submission" date="2023-03" db="EMBL/GenBank/DDBJ databases">
        <authorList>
            <person name="Julca I."/>
        </authorList>
    </citation>
    <scope>NUCLEOTIDE SEQUENCE</scope>
</reference>
<evidence type="ECO:0000256" key="10">
    <source>
        <dbReference type="ARBA" id="ARBA00023180"/>
    </source>
</evidence>
<evidence type="ECO:0000313" key="12">
    <source>
        <dbReference type="EMBL" id="CAI9111251.1"/>
    </source>
</evidence>
<dbReference type="InterPro" id="IPR008630">
    <property type="entry name" value="Glyco_trans_34"/>
</dbReference>
<dbReference type="PANTHER" id="PTHR31311">
    <property type="entry name" value="XYLOGLUCAN 6-XYLOSYLTRANSFERASE 5-RELATED-RELATED"/>
    <property type="match status" value="1"/>
</dbReference>
<evidence type="ECO:0000256" key="8">
    <source>
        <dbReference type="ARBA" id="ARBA00023034"/>
    </source>
</evidence>
<dbReference type="GO" id="GO:0000139">
    <property type="term" value="C:Golgi membrane"/>
    <property type="evidence" value="ECO:0007669"/>
    <property type="project" value="UniProtKB-SubCell"/>
</dbReference>
<keyword evidence="3" id="KW-0328">Glycosyltransferase</keyword>
<dbReference type="InterPro" id="IPR029044">
    <property type="entry name" value="Nucleotide-diphossugar_trans"/>
</dbReference>
<dbReference type="PANTHER" id="PTHR31311:SF15">
    <property type="entry name" value="GLYCOSYLTRANSFERASE 6-LIKE"/>
    <property type="match status" value="1"/>
</dbReference>
<evidence type="ECO:0000256" key="5">
    <source>
        <dbReference type="ARBA" id="ARBA00022692"/>
    </source>
</evidence>
<organism evidence="12 13">
    <name type="scientific">Oldenlandia corymbosa var. corymbosa</name>
    <dbReference type="NCBI Taxonomy" id="529605"/>
    <lineage>
        <taxon>Eukaryota</taxon>
        <taxon>Viridiplantae</taxon>
        <taxon>Streptophyta</taxon>
        <taxon>Embryophyta</taxon>
        <taxon>Tracheophyta</taxon>
        <taxon>Spermatophyta</taxon>
        <taxon>Magnoliopsida</taxon>
        <taxon>eudicotyledons</taxon>
        <taxon>Gunneridae</taxon>
        <taxon>Pentapetalae</taxon>
        <taxon>asterids</taxon>
        <taxon>lamiids</taxon>
        <taxon>Gentianales</taxon>
        <taxon>Rubiaceae</taxon>
        <taxon>Rubioideae</taxon>
        <taxon>Spermacoceae</taxon>
        <taxon>Hedyotis-Oldenlandia complex</taxon>
        <taxon>Oldenlandia</taxon>
    </lineage>
</organism>
<dbReference type="Proteomes" id="UP001161247">
    <property type="component" value="Chromosome 6"/>
</dbReference>
<accession>A0AAV1DTN5</accession>